<evidence type="ECO:0000259" key="2">
    <source>
        <dbReference type="PROSITE" id="PS50004"/>
    </source>
</evidence>
<feature type="region of interest" description="Disordered" evidence="1">
    <location>
        <begin position="856"/>
        <end position="937"/>
    </location>
</feature>
<accession>A0A6A6Z522</accession>
<dbReference type="InterPro" id="IPR000008">
    <property type="entry name" value="C2_dom"/>
</dbReference>
<feature type="compositionally biased region" description="Polar residues" evidence="1">
    <location>
        <begin position="736"/>
        <end position="746"/>
    </location>
</feature>
<feature type="compositionally biased region" description="Polar residues" evidence="1">
    <location>
        <begin position="860"/>
        <end position="869"/>
    </location>
</feature>
<feature type="region of interest" description="Disordered" evidence="1">
    <location>
        <begin position="360"/>
        <end position="389"/>
    </location>
</feature>
<dbReference type="CDD" id="cd08681">
    <property type="entry name" value="C2_fungal_Inn1p-like"/>
    <property type="match status" value="1"/>
</dbReference>
<proteinExistence type="predicted"/>
<feature type="compositionally biased region" description="Basic and acidic residues" evidence="1">
    <location>
        <begin position="476"/>
        <end position="488"/>
    </location>
</feature>
<feature type="compositionally biased region" description="Polar residues" evidence="1">
    <location>
        <begin position="274"/>
        <end position="288"/>
    </location>
</feature>
<feature type="compositionally biased region" description="Basic and acidic residues" evidence="1">
    <location>
        <begin position="250"/>
        <end position="261"/>
    </location>
</feature>
<sequence length="974" mass="107510">MALKAAKLAAYGGMHTAGIFSDMTVDGPEIGTLVVIVDRAKNLPNRRTMGKQDPYCAARLGKEAKKTETDKRGGQTPKWDQELRFTVHDSPDYYTLKVSVFNDDKKTELIGETFITLEEIIVPGGGQSDIWHNLNCKGKYAGEVRIELTYYDTRPKPEKAPVERRRESARTGGMDGQSPAVGGPRESTPVKRRPLPSNPTSASPSPATIPEHRGLPAGQAGPRSYNTPPRQQSAQPRPNEYTPTNQRRSHYQDQHAQSADRRRQHADVSPLNPRASSSALNTPQSQSRGVRPSQYEPHGSSSNLSMNDNGDRYENPQELESDLSYTAPKSYEVQANDFQSSNTRPPLDNRMSMFPQDFRSSTEALQTHHARPQSYMDLPHSHSAPVVPSYQPSVEQNDFSQGRYQHRSDECDQGHGAQQVEDYRHPSEPYNEPYNESRHQIEPLRIGQYQAHGNDFGNDQVSPHRIQHQEPSGYAESHRSYDPFESHGRATSAMQPTVEDEDDMPPPPPVHRSSAPAVTQYEPQPPPSYREDAPAPLNVVRYQEQPRQSYDSPNLYEDRNDYAPSPLSSDRRNTHPRASMSPNLQSQPDSQEAYSMPSSLVAGYSTSVVERRTPPHQRGLSHPSYGTPPTYETPTRPHPLAQQESMRAIESPSYYAHSSPQEPLQTYTQDPAPMIKPRAVSPAARTPVYDDRSRGPSRSTPTRKSVSPRPPPSSADVGERRLSHVPFGPDDFNELNPATRNIGSHSDGQERGNEVNDKGQIVTFNGRVIDASDHLPVDSWAPEPERKGAQKDRPVRERVGLRGARDLEAAMQRERDRKERDRIRNAVSGMSGTSSVNGSPSSALTLSRNANIMAPVSVDANATSPTSRNRLQKRDKRPVSAVLPPSHSPGSHIPSPNTSRLYDLENRGYGGSPGYRGGGGGGVTKSIAGPPPIPAKIPLAAGEAVDDMSALSMELSSIDIGSGGRRAVGRRRNY</sequence>
<evidence type="ECO:0000313" key="3">
    <source>
        <dbReference type="EMBL" id="KAF2815928.1"/>
    </source>
</evidence>
<feature type="region of interest" description="Disordered" evidence="1">
    <location>
        <begin position="406"/>
        <end position="436"/>
    </location>
</feature>
<feature type="compositionally biased region" description="Polar residues" evidence="1">
    <location>
        <begin position="299"/>
        <end position="308"/>
    </location>
</feature>
<evidence type="ECO:0000256" key="1">
    <source>
        <dbReference type="SAM" id="MobiDB-lite"/>
    </source>
</evidence>
<feature type="compositionally biased region" description="Basic and acidic residues" evidence="1">
    <location>
        <begin position="156"/>
        <end position="169"/>
    </location>
</feature>
<dbReference type="PANTHER" id="PTHR47052:SF3">
    <property type="entry name" value="INGRESSION PROTEIN 1"/>
    <property type="match status" value="1"/>
</dbReference>
<reference evidence="3 5" key="1">
    <citation type="journal article" date="2020" name="Stud. Mycol.">
        <title>101 Dothideomycetes genomes: a test case for predicting lifestyles and emergence of pathogens.</title>
        <authorList>
            <person name="Haridas S."/>
            <person name="Albert R."/>
            <person name="Binder M."/>
            <person name="Bloem J."/>
            <person name="Labutti K."/>
            <person name="Salamov A."/>
            <person name="Andreopoulos B."/>
            <person name="Baker S."/>
            <person name="Barry K."/>
            <person name="Bills G."/>
            <person name="Bluhm B."/>
            <person name="Cannon C."/>
            <person name="Castanera R."/>
            <person name="Culley D."/>
            <person name="Daum C."/>
            <person name="Ezra D."/>
            <person name="Gonzalez J."/>
            <person name="Henrissat B."/>
            <person name="Kuo A."/>
            <person name="Liang C."/>
            <person name="Lipzen A."/>
            <person name="Lutzoni F."/>
            <person name="Magnuson J."/>
            <person name="Mondo S."/>
            <person name="Nolan M."/>
            <person name="Ohm R."/>
            <person name="Pangilinan J."/>
            <person name="Park H.-J."/>
            <person name="Ramirez L."/>
            <person name="Alfaro M."/>
            <person name="Sun H."/>
            <person name="Tritt A."/>
            <person name="Yoshinaga Y."/>
            <person name="Zwiers L.-H."/>
            <person name="Turgeon B."/>
            <person name="Goodwin S."/>
            <person name="Spatafora J."/>
            <person name="Crous P."/>
            <person name="Grigoriev I."/>
        </authorList>
    </citation>
    <scope>NUCLEOTIDE SEQUENCE</scope>
    <source>
        <strain evidence="3 5">CBS 304.34</strain>
    </source>
</reference>
<dbReference type="AlphaFoldDB" id="A0A6A6Z522"/>
<dbReference type="Gene3D" id="2.60.40.150">
    <property type="entry name" value="C2 domain"/>
    <property type="match status" value="1"/>
</dbReference>
<dbReference type="InterPro" id="IPR037791">
    <property type="entry name" value="C2_fungal_Inn1"/>
</dbReference>
<feature type="compositionally biased region" description="Polar residues" evidence="1">
    <location>
        <begin position="580"/>
        <end position="608"/>
    </location>
</feature>
<feature type="compositionally biased region" description="Low complexity" evidence="1">
    <location>
        <begin position="696"/>
        <end position="707"/>
    </location>
</feature>
<dbReference type="SUPFAM" id="SSF49562">
    <property type="entry name" value="C2 domain (Calcium/lipid-binding domain, CaLB)"/>
    <property type="match status" value="1"/>
</dbReference>
<dbReference type="Proteomes" id="UP000504636">
    <property type="component" value="Unplaced"/>
</dbReference>
<dbReference type="InterPro" id="IPR052981">
    <property type="entry name" value="Ingression_C2_domain"/>
</dbReference>
<dbReference type="Pfam" id="PF00168">
    <property type="entry name" value="C2"/>
    <property type="match status" value="1"/>
</dbReference>
<feature type="compositionally biased region" description="Low complexity" evidence="1">
    <location>
        <begin position="198"/>
        <end position="209"/>
    </location>
</feature>
<feature type="compositionally biased region" description="Polar residues" evidence="1">
    <location>
        <begin position="656"/>
        <end position="669"/>
    </location>
</feature>
<feature type="compositionally biased region" description="Low complexity" evidence="1">
    <location>
        <begin position="884"/>
        <end position="896"/>
    </location>
</feature>
<dbReference type="SMART" id="SM00239">
    <property type="entry name" value="C2"/>
    <property type="match status" value="1"/>
</dbReference>
<dbReference type="RefSeq" id="XP_033582892.1">
    <property type="nucleotide sequence ID" value="XM_033727516.1"/>
</dbReference>
<dbReference type="EMBL" id="MU003693">
    <property type="protein sequence ID" value="KAF2815928.1"/>
    <property type="molecule type" value="Genomic_DNA"/>
</dbReference>
<feature type="domain" description="C2" evidence="2">
    <location>
        <begin position="13"/>
        <end position="132"/>
    </location>
</feature>
<gene>
    <name evidence="3 5" type="ORF">BDZ99DRAFT_565832</name>
</gene>
<feature type="region of interest" description="Disordered" evidence="1">
    <location>
        <begin position="450"/>
        <end position="756"/>
    </location>
</feature>
<feature type="compositionally biased region" description="Polar residues" evidence="1">
    <location>
        <begin position="224"/>
        <end position="246"/>
    </location>
</feature>
<protein>
    <recommendedName>
        <fullName evidence="2">C2 domain-containing protein</fullName>
    </recommendedName>
</protein>
<feature type="region of interest" description="Disordered" evidence="1">
    <location>
        <begin position="775"/>
        <end position="822"/>
    </location>
</feature>
<evidence type="ECO:0000313" key="4">
    <source>
        <dbReference type="Proteomes" id="UP000504636"/>
    </source>
</evidence>
<feature type="compositionally biased region" description="Gly residues" evidence="1">
    <location>
        <begin position="908"/>
        <end position="923"/>
    </location>
</feature>
<dbReference type="PROSITE" id="PS50004">
    <property type="entry name" value="C2"/>
    <property type="match status" value="1"/>
</dbReference>
<dbReference type="PANTHER" id="PTHR47052">
    <property type="entry name" value="CONSERVED SERINE PROLINE-RICH PROTEIN (AFU_ORTHOLOGUE AFUA_2G01790)"/>
    <property type="match status" value="1"/>
</dbReference>
<dbReference type="InterPro" id="IPR035892">
    <property type="entry name" value="C2_domain_sf"/>
</dbReference>
<feature type="compositionally biased region" description="Basic and acidic residues" evidence="1">
    <location>
        <begin position="783"/>
        <end position="822"/>
    </location>
</feature>
<reference evidence="5" key="2">
    <citation type="submission" date="2020-04" db="EMBL/GenBank/DDBJ databases">
        <authorList>
            <consortium name="NCBI Genome Project"/>
        </authorList>
    </citation>
    <scope>NUCLEOTIDE SEQUENCE</scope>
    <source>
        <strain evidence="5">CBS 304.34</strain>
    </source>
</reference>
<organism evidence="3">
    <name type="scientific">Mytilinidion resinicola</name>
    <dbReference type="NCBI Taxonomy" id="574789"/>
    <lineage>
        <taxon>Eukaryota</taxon>
        <taxon>Fungi</taxon>
        <taxon>Dikarya</taxon>
        <taxon>Ascomycota</taxon>
        <taxon>Pezizomycotina</taxon>
        <taxon>Dothideomycetes</taxon>
        <taxon>Pleosporomycetidae</taxon>
        <taxon>Mytilinidiales</taxon>
        <taxon>Mytilinidiaceae</taxon>
        <taxon>Mytilinidion</taxon>
    </lineage>
</organism>
<feature type="compositionally biased region" description="Basic and acidic residues" evidence="1">
    <location>
        <begin position="747"/>
        <end position="756"/>
    </location>
</feature>
<feature type="region of interest" description="Disordered" evidence="1">
    <location>
        <begin position="156"/>
        <end position="330"/>
    </location>
</feature>
<dbReference type="OrthoDB" id="270970at2759"/>
<evidence type="ECO:0000313" key="5">
    <source>
        <dbReference type="RefSeq" id="XP_033582892.1"/>
    </source>
</evidence>
<dbReference type="GeneID" id="54468409"/>
<reference evidence="5" key="3">
    <citation type="submission" date="2025-04" db="UniProtKB">
        <authorList>
            <consortium name="RefSeq"/>
        </authorList>
    </citation>
    <scope>IDENTIFICATION</scope>
    <source>
        <strain evidence="5">CBS 304.34</strain>
    </source>
</reference>
<keyword evidence="4" id="KW-1185">Reference proteome</keyword>
<name>A0A6A6Z522_9PEZI</name>